<evidence type="ECO:0000256" key="1">
    <source>
        <dbReference type="SAM" id="MobiDB-lite"/>
    </source>
</evidence>
<sequence>MGTPQDWSRAWEGALETNTHTGPGRQLSPCRAPHLLGAGGSVKDTCGLPMEPQGNGLHSRTPSSKSGPGSPGPIPASGPWGPRAAHSPGNAQQEEVELVGVGQLGAVLRERVQVFHLQGESAHVGPWPPSPPRKPPHRPAPAHACPPGPTHVQHSCVCPCVRASPPLSLWGAPGQGRLGSAPLTSCFSGRSLRNCLRTSTSNLVVSPARIMAVTSSLELRERGRGLGEQRARRPLLWAPGGPQRMTSLRLRPELPGHREGNPPAWGRTVTWLEADSRAPCLSGHPCSFFLGAAQDPGRGLTHAQGPRWQEPALSSCREGPGGRGHRPLLSGPPLPQGAGWGSPGPPVGAVWGTDWPQGGRVALPRSDPPPKALHSPRGQGLGRTSCSPFKLLQKDVEVQALLGVQKGDLENTPPWCWYLWLHRDPCTPTTGPGQPYLLGLLPGGGGHALLGLGLREAEEPLDAGEVGLHDLGA</sequence>
<proteinExistence type="predicted"/>
<dbReference type="AlphaFoldDB" id="M3Z618"/>
<organism evidence="2">
    <name type="scientific">Mustela putorius furo</name>
    <name type="common">European domestic ferret</name>
    <name type="synonym">Mustela furo</name>
    <dbReference type="NCBI Taxonomy" id="9669"/>
    <lineage>
        <taxon>Eukaryota</taxon>
        <taxon>Metazoa</taxon>
        <taxon>Chordata</taxon>
        <taxon>Craniata</taxon>
        <taxon>Vertebrata</taxon>
        <taxon>Euteleostomi</taxon>
        <taxon>Mammalia</taxon>
        <taxon>Eutheria</taxon>
        <taxon>Laurasiatheria</taxon>
        <taxon>Carnivora</taxon>
        <taxon>Caniformia</taxon>
        <taxon>Musteloidea</taxon>
        <taxon>Mustelidae</taxon>
        <taxon>Mustelinae</taxon>
        <taxon>Mustela</taxon>
    </lineage>
</organism>
<feature type="region of interest" description="Disordered" evidence="1">
    <location>
        <begin position="1"/>
        <end position="92"/>
    </location>
</feature>
<feature type="compositionally biased region" description="Basic and acidic residues" evidence="1">
    <location>
        <begin position="250"/>
        <end position="260"/>
    </location>
</feature>
<reference evidence="2" key="1">
    <citation type="submission" date="2024-06" db="UniProtKB">
        <authorList>
            <consortium name="Ensembl"/>
        </authorList>
    </citation>
    <scope>IDENTIFICATION</scope>
</reference>
<feature type="region of interest" description="Disordered" evidence="1">
    <location>
        <begin position="298"/>
        <end position="382"/>
    </location>
</feature>
<name>M3Z618_MUSPF</name>
<dbReference type="InParanoid" id="M3Z618"/>
<dbReference type="EMBL" id="AEYP01037468">
    <property type="status" value="NOT_ANNOTATED_CDS"/>
    <property type="molecule type" value="Genomic_DNA"/>
</dbReference>
<protein>
    <submittedName>
        <fullName evidence="2">Uncharacterized protein</fullName>
    </submittedName>
</protein>
<accession>M3Z618</accession>
<dbReference type="Ensembl" id="ENSMPUT00000019305.1">
    <property type="protein sequence ID" value="ENSMPUP00000019030.1"/>
    <property type="gene ID" value="ENSMPUG00000019153.1"/>
</dbReference>
<feature type="region of interest" description="Disordered" evidence="1">
    <location>
        <begin position="121"/>
        <end position="143"/>
    </location>
</feature>
<dbReference type="HOGENOM" id="CLU_577403_0_0_1"/>
<feature type="region of interest" description="Disordered" evidence="1">
    <location>
        <begin position="236"/>
        <end position="262"/>
    </location>
</feature>
<evidence type="ECO:0000313" key="2">
    <source>
        <dbReference type="Ensembl" id="ENSMPUP00000019030.1"/>
    </source>
</evidence>